<dbReference type="GO" id="GO:0016787">
    <property type="term" value="F:hydrolase activity"/>
    <property type="evidence" value="ECO:0007669"/>
    <property type="project" value="InterPro"/>
</dbReference>
<evidence type="ECO:0000313" key="3">
    <source>
        <dbReference type="Proteomes" id="UP000295443"/>
    </source>
</evidence>
<comment type="caution">
    <text evidence="2">The sequence shown here is derived from an EMBL/GenBank/DDBJ whole genome shotgun (WGS) entry which is preliminary data.</text>
</comment>
<dbReference type="InterPro" id="IPR043129">
    <property type="entry name" value="ATPase_NBD"/>
</dbReference>
<reference evidence="2 3" key="1">
    <citation type="submission" date="2019-03" db="EMBL/GenBank/DDBJ databases">
        <title>Genome sequence of Thiobacillaceae bacterium LSR1, a sulfur-oxidizing bacterium isolated from freshwater sediment.</title>
        <authorList>
            <person name="Li S."/>
        </authorList>
    </citation>
    <scope>NUCLEOTIDE SEQUENCE [LARGE SCALE GENOMIC DNA]</scope>
    <source>
        <strain evidence="2 3">LSR1</strain>
    </source>
</reference>
<sequence length="345" mass="35815">MTAPVMGWDVGGAHLKAARLGPDGRLTGVWQEPCPLWRGLHHLDAAVARIREHAGTFACGHAVTMTGEMADLFDSRDAGVEALAGAMTGHLAPAPVWFYAGPAWVAAGATAAAAGRIASANWHASARLLASRVGEGLLVDIGSTTTDIIALKDGTVASTCLGDADRLEAGELVYTGVARTPLMAVADEAPVGGHWLATMAEHFATTADVYRVLGWLPETADQHDSADGGAKTAAASGRRLARMVGLDAAGLAEDAARELAAWFAQAQLQRIERAARLVLSRARLGETAPLIMAGAGAFLGVRLGQRLERPVTAFHHVLPDRVPAHGWCAPAVAVAYLLAEDGPCA</sequence>
<organism evidence="2 3">
    <name type="scientific">Parasulfuritortus cantonensis</name>
    <dbReference type="NCBI Taxonomy" id="2528202"/>
    <lineage>
        <taxon>Bacteria</taxon>
        <taxon>Pseudomonadati</taxon>
        <taxon>Pseudomonadota</taxon>
        <taxon>Betaproteobacteria</taxon>
        <taxon>Nitrosomonadales</taxon>
        <taxon>Thiobacillaceae</taxon>
        <taxon>Parasulfuritortus</taxon>
    </lineage>
</organism>
<dbReference type="InterPro" id="IPR002756">
    <property type="entry name" value="MfnF"/>
</dbReference>
<proteinExistence type="predicted"/>
<dbReference type="OrthoDB" id="1792672at2"/>
<dbReference type="SUPFAM" id="SSF53067">
    <property type="entry name" value="Actin-like ATPase domain"/>
    <property type="match status" value="1"/>
</dbReference>
<evidence type="ECO:0000313" key="2">
    <source>
        <dbReference type="EMBL" id="TCJ11887.1"/>
    </source>
</evidence>
<accession>A0A4R1B5T7</accession>
<evidence type="ECO:0000259" key="1">
    <source>
        <dbReference type="Pfam" id="PF01968"/>
    </source>
</evidence>
<dbReference type="Pfam" id="PF01968">
    <property type="entry name" value="Hydantoinase_A"/>
    <property type="match status" value="1"/>
</dbReference>
<dbReference type="AlphaFoldDB" id="A0A4R1B5T7"/>
<dbReference type="EMBL" id="SJZB01000047">
    <property type="protein sequence ID" value="TCJ11887.1"/>
    <property type="molecule type" value="Genomic_DNA"/>
</dbReference>
<dbReference type="InterPro" id="IPR002821">
    <property type="entry name" value="Hydantoinase_A"/>
</dbReference>
<dbReference type="RefSeq" id="WP_131448460.1">
    <property type="nucleotide sequence ID" value="NZ_SJZB01000047.1"/>
</dbReference>
<dbReference type="Gene3D" id="3.30.420.40">
    <property type="match status" value="1"/>
</dbReference>
<dbReference type="Gene3D" id="3.30.420.190">
    <property type="entry name" value="conserved archaeal protein q6m145"/>
    <property type="match status" value="1"/>
</dbReference>
<gene>
    <name evidence="2" type="ORF">EZJ19_13540</name>
</gene>
<name>A0A4R1B5T7_9PROT</name>
<dbReference type="Proteomes" id="UP000295443">
    <property type="component" value="Unassembled WGS sequence"/>
</dbReference>
<dbReference type="NCBIfam" id="TIGR03123">
    <property type="entry name" value="one_C_unchar_1"/>
    <property type="match status" value="1"/>
</dbReference>
<keyword evidence="3" id="KW-1185">Reference proteome</keyword>
<feature type="domain" description="Hydantoinase A/oxoprolinase" evidence="1">
    <location>
        <begin position="108"/>
        <end position="339"/>
    </location>
</feature>
<protein>
    <recommendedName>
        <fullName evidence="1">Hydantoinase A/oxoprolinase domain-containing protein</fullName>
    </recommendedName>
</protein>